<evidence type="ECO:0000313" key="1">
    <source>
        <dbReference type="EMBL" id="MBI4726375.1"/>
    </source>
</evidence>
<comment type="caution">
    <text evidence="1">The sequence shown here is derived from an EMBL/GenBank/DDBJ whole genome shotgun (WGS) entry which is preliminary data.</text>
</comment>
<accession>A0A933I9J9</accession>
<evidence type="ECO:0008006" key="3">
    <source>
        <dbReference type="Google" id="ProtNLM"/>
    </source>
</evidence>
<dbReference type="SUPFAM" id="SSF53756">
    <property type="entry name" value="UDP-Glycosyltransferase/glycogen phosphorylase"/>
    <property type="match status" value="1"/>
</dbReference>
<name>A0A933I9J9_UNCT6</name>
<reference evidence="1" key="1">
    <citation type="submission" date="2020-07" db="EMBL/GenBank/DDBJ databases">
        <title>Huge and variable diversity of episymbiotic CPR bacteria and DPANN archaea in groundwater ecosystems.</title>
        <authorList>
            <person name="He C.Y."/>
            <person name="Keren R."/>
            <person name="Whittaker M."/>
            <person name="Farag I.F."/>
            <person name="Doudna J."/>
            <person name="Cate J.H.D."/>
            <person name="Banfield J.F."/>
        </authorList>
    </citation>
    <scope>NUCLEOTIDE SEQUENCE</scope>
    <source>
        <strain evidence="1">NC_groundwater_1520_Pr4_B-0.1um_53_5</strain>
    </source>
</reference>
<dbReference type="EMBL" id="JACQXR010000047">
    <property type="protein sequence ID" value="MBI4726375.1"/>
    <property type="molecule type" value="Genomic_DNA"/>
</dbReference>
<dbReference type="AlphaFoldDB" id="A0A933I9J9"/>
<dbReference type="Gene3D" id="3.40.50.2000">
    <property type="entry name" value="Glycogen Phosphorylase B"/>
    <property type="match status" value="1"/>
</dbReference>
<evidence type="ECO:0000313" key="2">
    <source>
        <dbReference type="Proteomes" id="UP000736328"/>
    </source>
</evidence>
<proteinExistence type="predicted"/>
<sequence>MKILHIAPYNISGVPLAFVKAERKLGHYSRLVTFNRDWRGYEEDICLNLPGWGQGLVKNIKKVFYSTEKLRQNNRKTGPGPIPPVWRPENIWSAVMLRMRDFWLRPFIRQSIRSYGLDGFDVYQLDGGHGFFKFNDLIPDWHRSGKKMICCYYGSDLRKRGVMPEIDAVSDCNVTVEWDHLELHSNINHVYYPFDPDRFEVRNYTLKNQSKKVVIGHSPTNRQAKGSDTIIRAIDKLSQKYPVELLLIENVPYQKNLELRARCDIGVDQLGDLGYGISALEWLALGIPVATCLAPQMSREAKDHPFVEVDENNIGNRLENLIKDPWKRRELGLKGREWLEEFHDPEKAVNNIHRLAGLK</sequence>
<organism evidence="1 2">
    <name type="scientific">candidate division TA06 bacterium</name>
    <dbReference type="NCBI Taxonomy" id="2250710"/>
    <lineage>
        <taxon>Bacteria</taxon>
        <taxon>Bacteria division TA06</taxon>
    </lineage>
</organism>
<dbReference type="Proteomes" id="UP000736328">
    <property type="component" value="Unassembled WGS sequence"/>
</dbReference>
<protein>
    <recommendedName>
        <fullName evidence="3">Glycosyltransferase family 1 protein</fullName>
    </recommendedName>
</protein>
<gene>
    <name evidence="1" type="ORF">HY768_03980</name>
</gene>